<organism evidence="4 5">
    <name type="scientific">Durusdinium trenchii</name>
    <dbReference type="NCBI Taxonomy" id="1381693"/>
    <lineage>
        <taxon>Eukaryota</taxon>
        <taxon>Sar</taxon>
        <taxon>Alveolata</taxon>
        <taxon>Dinophyceae</taxon>
        <taxon>Suessiales</taxon>
        <taxon>Symbiodiniaceae</taxon>
        <taxon>Durusdinium</taxon>
    </lineage>
</organism>
<dbReference type="PROSITE" id="PS50213">
    <property type="entry name" value="FAS1"/>
    <property type="match status" value="2"/>
</dbReference>
<feature type="domain" description="FAS1" evidence="3">
    <location>
        <begin position="614"/>
        <end position="759"/>
    </location>
</feature>
<evidence type="ECO:0000256" key="2">
    <source>
        <dbReference type="SAM" id="MobiDB-lite"/>
    </source>
</evidence>
<dbReference type="InterPro" id="IPR036378">
    <property type="entry name" value="FAS1_dom_sf"/>
</dbReference>
<name>A0ABP0NSQ5_9DINO</name>
<dbReference type="InterPro" id="IPR015915">
    <property type="entry name" value="Kelch-typ_b-propeller"/>
</dbReference>
<dbReference type="SMART" id="SM00612">
    <property type="entry name" value="Kelch"/>
    <property type="match status" value="5"/>
</dbReference>
<keyword evidence="1" id="KW-0175">Coiled coil</keyword>
<dbReference type="InterPro" id="IPR037293">
    <property type="entry name" value="Gal_Oxidase_central_sf"/>
</dbReference>
<dbReference type="Gene3D" id="2.130.10.80">
    <property type="entry name" value="Galactose oxidase/kelch, beta-propeller"/>
    <property type="match status" value="1"/>
</dbReference>
<protein>
    <recommendedName>
        <fullName evidence="3">FAS1 domain-containing protein</fullName>
    </recommendedName>
</protein>
<keyword evidence="5" id="KW-1185">Reference proteome</keyword>
<dbReference type="PANTHER" id="PTHR10900:SF77">
    <property type="entry name" value="FI19380P1"/>
    <property type="match status" value="1"/>
</dbReference>
<dbReference type="InterPro" id="IPR050904">
    <property type="entry name" value="Adhesion/Biosynth-related"/>
</dbReference>
<feature type="region of interest" description="Disordered" evidence="2">
    <location>
        <begin position="1"/>
        <end position="32"/>
    </location>
</feature>
<feature type="domain" description="FAS1" evidence="3">
    <location>
        <begin position="457"/>
        <end position="597"/>
    </location>
</feature>
<sequence length="789" mass="85302">MKMMAASRSPEKVEVNGDPTKGRTDDGEEDTLSKARKAAKVHLNALKEHMEEAMEAFNRLEGVIFTAAEAVKTERVSLMEDRIAAAKERQMQEAELAHKQEQLQREQDELRRAREQLELERRQLKELKTQQVAQAQAAHTVATHAVAAGNVQVAHAAHSVQALQAHGVSAAQAAVPGRPRQVEMSTPVASSWSPLLMPTRRVLVFGGFDGTADHLSTEILDTASMTFSSGPTMGVGRSGCAVAALDERRVLVAGGFDGCRSLDSTELVDPVTLKVVLGPKMGTRRNACAAVRLDAQRLLIIGGSDDASELDSTEVLDLERMVFSPGPRMGTRRNACAASLIDHHRLLVIGGSDGCSDLESTELLDLTTMSFSAGPRMSTRRNFCATALLQPSGSKGLLLVLGGSDGSNSLDSTEVLDVSKMTFSPGPQMSAWRSGCTCAPLGPQQLLVVGGFDGSNHLDSTELLDLKDSRDGLIRELEVNCRCNAEEVDEKEEPAKGANKKTLLAPTDEAFMALGTGVAASLLHLGSNTTSLALVELHIFEGARTSENLVARTNIVSQQGGAVNVGSLHPLTFNEAVASVQDVPCTNGILHVLDHVVKPKRWRFPERNFMQFANKELKFARAVERDLSEFVRLVSFSGLLTEFQGDGPFTAMIPNDYAFALLGDSVNNLFLPENSEKLKEFLRYHVVVGKFLSIQLTSPQDLNTLQGGVVSAVPWTQLGWTGIAYQSAAPPVVINERAQVVTPDILATNGVVHIIDHVCLGNESTAFLRHPHAVLLRCEKVSRMSVKFF</sequence>
<reference evidence="4 5" key="1">
    <citation type="submission" date="2024-02" db="EMBL/GenBank/DDBJ databases">
        <authorList>
            <person name="Chen Y."/>
            <person name="Shah S."/>
            <person name="Dougan E. K."/>
            <person name="Thang M."/>
            <person name="Chan C."/>
        </authorList>
    </citation>
    <scope>NUCLEOTIDE SEQUENCE [LARGE SCALE GENOMIC DNA]</scope>
</reference>
<dbReference type="SUPFAM" id="SSF82153">
    <property type="entry name" value="FAS1 domain"/>
    <property type="match status" value="2"/>
</dbReference>
<evidence type="ECO:0000259" key="3">
    <source>
        <dbReference type="PROSITE" id="PS50213"/>
    </source>
</evidence>
<accession>A0ABP0NSQ5</accession>
<gene>
    <name evidence="4" type="ORF">CCMP2556_LOCUS32837</name>
</gene>
<dbReference type="InterPro" id="IPR000782">
    <property type="entry name" value="FAS1_domain"/>
</dbReference>
<dbReference type="SUPFAM" id="SSF50965">
    <property type="entry name" value="Galactose oxidase, central domain"/>
    <property type="match status" value="1"/>
</dbReference>
<proteinExistence type="predicted"/>
<dbReference type="InterPro" id="IPR006652">
    <property type="entry name" value="Kelch_1"/>
</dbReference>
<comment type="caution">
    <text evidence="4">The sequence shown here is derived from an EMBL/GenBank/DDBJ whole genome shotgun (WGS) entry which is preliminary data.</text>
</comment>
<evidence type="ECO:0000313" key="5">
    <source>
        <dbReference type="Proteomes" id="UP001642484"/>
    </source>
</evidence>
<dbReference type="InterPro" id="IPR011043">
    <property type="entry name" value="Gal_Oxase/kelch_b-propeller"/>
</dbReference>
<dbReference type="Pfam" id="PF02469">
    <property type="entry name" value="Fasciclin"/>
    <property type="match status" value="2"/>
</dbReference>
<dbReference type="Gene3D" id="2.30.180.10">
    <property type="entry name" value="FAS1 domain"/>
    <property type="match status" value="2"/>
</dbReference>
<dbReference type="PANTHER" id="PTHR10900">
    <property type="entry name" value="PERIOSTIN-RELATED"/>
    <property type="match status" value="1"/>
</dbReference>
<dbReference type="Gene3D" id="2.120.10.80">
    <property type="entry name" value="Kelch-type beta propeller"/>
    <property type="match status" value="1"/>
</dbReference>
<dbReference type="EMBL" id="CAXAMN010022140">
    <property type="protein sequence ID" value="CAK9066820.1"/>
    <property type="molecule type" value="Genomic_DNA"/>
</dbReference>
<dbReference type="SUPFAM" id="SSF117281">
    <property type="entry name" value="Kelch motif"/>
    <property type="match status" value="1"/>
</dbReference>
<evidence type="ECO:0000313" key="4">
    <source>
        <dbReference type="EMBL" id="CAK9066820.1"/>
    </source>
</evidence>
<evidence type="ECO:0000256" key="1">
    <source>
        <dbReference type="SAM" id="Coils"/>
    </source>
</evidence>
<dbReference type="Proteomes" id="UP001642484">
    <property type="component" value="Unassembled WGS sequence"/>
</dbReference>
<feature type="compositionally biased region" description="Basic and acidic residues" evidence="2">
    <location>
        <begin position="9"/>
        <end position="25"/>
    </location>
</feature>
<feature type="coiled-coil region" evidence="1">
    <location>
        <begin position="36"/>
        <end position="134"/>
    </location>
</feature>
<dbReference type="SMART" id="SM00554">
    <property type="entry name" value="FAS1"/>
    <property type="match status" value="2"/>
</dbReference>
<dbReference type="Pfam" id="PF01344">
    <property type="entry name" value="Kelch_1"/>
    <property type="match status" value="2"/>
</dbReference>